<gene>
    <name evidence="1" type="ORF">LCGC14_1881000</name>
</gene>
<comment type="caution">
    <text evidence="1">The sequence shown here is derived from an EMBL/GenBank/DDBJ whole genome shotgun (WGS) entry which is preliminary data.</text>
</comment>
<organism evidence="1">
    <name type="scientific">marine sediment metagenome</name>
    <dbReference type="NCBI Taxonomy" id="412755"/>
    <lineage>
        <taxon>unclassified sequences</taxon>
        <taxon>metagenomes</taxon>
        <taxon>ecological metagenomes</taxon>
    </lineage>
</organism>
<sequence>MAAKTVKTRLVVEKKCKNSVRYSTKDKAKEETLLTIYMMNPAVKKLGSPDEIEVSICSVPSEKQS</sequence>
<protein>
    <submittedName>
        <fullName evidence="1">Uncharacterized protein</fullName>
    </submittedName>
</protein>
<dbReference type="AlphaFoldDB" id="A0A0F9IGB3"/>
<reference evidence="1" key="1">
    <citation type="journal article" date="2015" name="Nature">
        <title>Complex archaea that bridge the gap between prokaryotes and eukaryotes.</title>
        <authorList>
            <person name="Spang A."/>
            <person name="Saw J.H."/>
            <person name="Jorgensen S.L."/>
            <person name="Zaremba-Niedzwiedzka K."/>
            <person name="Martijn J."/>
            <person name="Lind A.E."/>
            <person name="van Eijk R."/>
            <person name="Schleper C."/>
            <person name="Guy L."/>
            <person name="Ettema T.J."/>
        </authorList>
    </citation>
    <scope>NUCLEOTIDE SEQUENCE</scope>
</reference>
<accession>A0A0F9IGB3</accession>
<proteinExistence type="predicted"/>
<dbReference type="EMBL" id="LAZR01019369">
    <property type="protein sequence ID" value="KKL92805.1"/>
    <property type="molecule type" value="Genomic_DNA"/>
</dbReference>
<evidence type="ECO:0000313" key="1">
    <source>
        <dbReference type="EMBL" id="KKL92805.1"/>
    </source>
</evidence>
<name>A0A0F9IGB3_9ZZZZ</name>